<proteinExistence type="predicted"/>
<evidence type="ECO:0008006" key="4">
    <source>
        <dbReference type="Google" id="ProtNLM"/>
    </source>
</evidence>
<dbReference type="AlphaFoldDB" id="N9DIV5"/>
<feature type="transmembrane region" description="Helical" evidence="1">
    <location>
        <begin position="76"/>
        <end position="97"/>
    </location>
</feature>
<sequence length="160" mass="17443">MANKCVNCNNCGHIGWAKKRGNFLITLILAIFFFIPAIIYEIWRRTGLGVCENCGSSQVKPSSLCKSNKPSDVGDLIFLGVLGVIGAVVILVLYAFIDTYINGGAKTQKTTKDYETECIANGLKHYQKLGQYPVLSSGAETSTHLMEVCRNSKDGTFKAP</sequence>
<dbReference type="RefSeq" id="WP_005030306.1">
    <property type="nucleotide sequence ID" value="NZ_KB849755.1"/>
</dbReference>
<feature type="transmembrane region" description="Helical" evidence="1">
    <location>
        <begin position="23"/>
        <end position="43"/>
    </location>
</feature>
<evidence type="ECO:0000256" key="1">
    <source>
        <dbReference type="SAM" id="Phobius"/>
    </source>
</evidence>
<gene>
    <name evidence="2" type="ORF">F938_01206</name>
</gene>
<keyword evidence="1" id="KW-0812">Transmembrane</keyword>
<reference evidence="2 3" key="1">
    <citation type="submission" date="2013-02" db="EMBL/GenBank/DDBJ databases">
        <title>The Genome Sequence of Acinetobacter bereziniae CIP 70.12.</title>
        <authorList>
            <consortium name="The Broad Institute Genome Sequencing Platform"/>
            <consortium name="The Broad Institute Genome Sequencing Center for Infectious Disease"/>
            <person name="Cerqueira G."/>
            <person name="Feldgarden M."/>
            <person name="Courvalin P."/>
            <person name="Perichon B."/>
            <person name="Grillot-Courvalin C."/>
            <person name="Clermont D."/>
            <person name="Rocha E."/>
            <person name="Yoon E.-J."/>
            <person name="Nemec A."/>
            <person name="Walker B."/>
            <person name="Young S.K."/>
            <person name="Zeng Q."/>
            <person name="Gargeya S."/>
            <person name="Fitzgerald M."/>
            <person name="Haas B."/>
            <person name="Abouelleil A."/>
            <person name="Alvarado L."/>
            <person name="Arachchi H.M."/>
            <person name="Berlin A.M."/>
            <person name="Chapman S.B."/>
            <person name="Dewar J."/>
            <person name="Goldberg J."/>
            <person name="Griggs A."/>
            <person name="Gujja S."/>
            <person name="Hansen M."/>
            <person name="Howarth C."/>
            <person name="Imamovic A."/>
            <person name="Larimer J."/>
            <person name="McCowan C."/>
            <person name="Murphy C."/>
            <person name="Neiman D."/>
            <person name="Pearson M."/>
            <person name="Priest M."/>
            <person name="Roberts A."/>
            <person name="Saif S."/>
            <person name="Shea T."/>
            <person name="Sisk P."/>
            <person name="Sykes S."/>
            <person name="Wortman J."/>
            <person name="Nusbaum C."/>
            <person name="Birren B."/>
        </authorList>
    </citation>
    <scope>NUCLEOTIDE SEQUENCE [LARGE SCALE GENOMIC DNA]</scope>
    <source>
        <strain evidence="2 3">CIP 70.12</strain>
    </source>
</reference>
<keyword evidence="3" id="KW-1185">Reference proteome</keyword>
<protein>
    <recommendedName>
        <fullName evidence="4">LITAF domain-containing protein</fullName>
    </recommendedName>
</protein>
<organism evidence="2 3">
    <name type="scientific">Acinetobacter bereziniae LMG 1003 = CIP 70.12</name>
    <dbReference type="NCBI Taxonomy" id="981324"/>
    <lineage>
        <taxon>Bacteria</taxon>
        <taxon>Pseudomonadati</taxon>
        <taxon>Pseudomonadota</taxon>
        <taxon>Gammaproteobacteria</taxon>
        <taxon>Moraxellales</taxon>
        <taxon>Moraxellaceae</taxon>
        <taxon>Acinetobacter</taxon>
    </lineage>
</organism>
<dbReference type="Proteomes" id="UP000013251">
    <property type="component" value="Unassembled WGS sequence"/>
</dbReference>
<name>N9DIV5_ACIBZ</name>
<dbReference type="EMBL" id="APQG01000017">
    <property type="protein sequence ID" value="ENV98147.1"/>
    <property type="molecule type" value="Genomic_DNA"/>
</dbReference>
<evidence type="ECO:0000313" key="3">
    <source>
        <dbReference type="Proteomes" id="UP000013251"/>
    </source>
</evidence>
<comment type="caution">
    <text evidence="2">The sequence shown here is derived from an EMBL/GenBank/DDBJ whole genome shotgun (WGS) entry which is preliminary data.</text>
</comment>
<keyword evidence="1" id="KW-0472">Membrane</keyword>
<dbReference type="HOGENOM" id="CLU_1575118_0_0_6"/>
<dbReference type="OrthoDB" id="6695004at2"/>
<keyword evidence="1" id="KW-1133">Transmembrane helix</keyword>
<dbReference type="PATRIC" id="fig|1217650.3.peg.1183"/>
<accession>N9DIV5</accession>
<evidence type="ECO:0000313" key="2">
    <source>
        <dbReference type="EMBL" id="ENV98147.1"/>
    </source>
</evidence>